<keyword evidence="3" id="KW-1185">Reference proteome</keyword>
<reference evidence="2" key="1">
    <citation type="submission" date="2024-01" db="EMBL/GenBank/DDBJ databases">
        <title>Bank of Algae and Cyanobacteria of the Azores (BACA) strain genomes.</title>
        <authorList>
            <person name="Luz R."/>
            <person name="Cordeiro R."/>
            <person name="Fonseca A."/>
            <person name="Goncalves V."/>
        </authorList>
    </citation>
    <scope>NUCLEOTIDE SEQUENCE</scope>
    <source>
        <strain evidence="2">BACA0141</strain>
    </source>
</reference>
<evidence type="ECO:0000256" key="1">
    <source>
        <dbReference type="SAM" id="Phobius"/>
    </source>
</evidence>
<feature type="transmembrane region" description="Helical" evidence="1">
    <location>
        <begin position="53"/>
        <end position="75"/>
    </location>
</feature>
<protein>
    <submittedName>
        <fullName evidence="2">Uncharacterized protein</fullName>
    </submittedName>
</protein>
<dbReference type="Proteomes" id="UP001333818">
    <property type="component" value="Unassembled WGS sequence"/>
</dbReference>
<sequence>MPSAVSYYFPSDPPYLLFIVSLIAGLACGRAFEATLRELVQEWAERKTSRTLLQLKGISIQIPYLGITLCVGVFLSSGLEVFGFPSGLAYSVAIPLTLGSAYFVWRQLGTMLVELERGGSMAMDLDVFEK</sequence>
<keyword evidence="1" id="KW-0812">Transmembrane</keyword>
<evidence type="ECO:0000313" key="3">
    <source>
        <dbReference type="Proteomes" id="UP001333818"/>
    </source>
</evidence>
<accession>A0AAW9PRI0</accession>
<organism evidence="2 3">
    <name type="scientific">Tumidithrix elongata BACA0141</name>
    <dbReference type="NCBI Taxonomy" id="2716417"/>
    <lineage>
        <taxon>Bacteria</taxon>
        <taxon>Bacillati</taxon>
        <taxon>Cyanobacteriota</taxon>
        <taxon>Cyanophyceae</taxon>
        <taxon>Pseudanabaenales</taxon>
        <taxon>Pseudanabaenaceae</taxon>
        <taxon>Tumidithrix</taxon>
        <taxon>Tumidithrix elongata</taxon>
    </lineage>
</organism>
<keyword evidence="1" id="KW-1133">Transmembrane helix</keyword>
<comment type="caution">
    <text evidence="2">The sequence shown here is derived from an EMBL/GenBank/DDBJ whole genome shotgun (WGS) entry which is preliminary data.</text>
</comment>
<feature type="transmembrane region" description="Helical" evidence="1">
    <location>
        <begin position="15"/>
        <end position="32"/>
    </location>
</feature>
<dbReference type="AlphaFoldDB" id="A0AAW9PRI0"/>
<dbReference type="RefSeq" id="WP_330483076.1">
    <property type="nucleotide sequence ID" value="NZ_JAZBJZ010000022.1"/>
</dbReference>
<evidence type="ECO:0000313" key="2">
    <source>
        <dbReference type="EMBL" id="MEE3716647.1"/>
    </source>
</evidence>
<proteinExistence type="predicted"/>
<dbReference type="EMBL" id="JAZBJZ010000022">
    <property type="protein sequence ID" value="MEE3716647.1"/>
    <property type="molecule type" value="Genomic_DNA"/>
</dbReference>
<gene>
    <name evidence="2" type="ORF">V2H45_07815</name>
</gene>
<keyword evidence="1" id="KW-0472">Membrane</keyword>
<name>A0AAW9PRI0_9CYAN</name>
<feature type="transmembrane region" description="Helical" evidence="1">
    <location>
        <begin position="87"/>
        <end position="105"/>
    </location>
</feature>